<feature type="domain" description="RNA polymerase sigma-70 region 2" evidence="5">
    <location>
        <begin position="13"/>
        <end position="78"/>
    </location>
</feature>
<evidence type="ECO:0000256" key="4">
    <source>
        <dbReference type="ARBA" id="ARBA00023163"/>
    </source>
</evidence>
<dbReference type="SUPFAM" id="SSF88946">
    <property type="entry name" value="Sigma2 domain of RNA polymerase sigma factors"/>
    <property type="match status" value="1"/>
</dbReference>
<keyword evidence="8" id="KW-1185">Reference proteome</keyword>
<dbReference type="InterPro" id="IPR013325">
    <property type="entry name" value="RNA_pol_sigma_r2"/>
</dbReference>
<dbReference type="Gene3D" id="1.10.10.10">
    <property type="entry name" value="Winged helix-like DNA-binding domain superfamily/Winged helix DNA-binding domain"/>
    <property type="match status" value="1"/>
</dbReference>
<keyword evidence="3" id="KW-0731">Sigma factor</keyword>
<dbReference type="Pfam" id="PF08281">
    <property type="entry name" value="Sigma70_r4_2"/>
    <property type="match status" value="1"/>
</dbReference>
<name>A0ABZ2Z2A1_9BACT</name>
<evidence type="ECO:0000313" key="8">
    <source>
        <dbReference type="Proteomes" id="UP001449657"/>
    </source>
</evidence>
<evidence type="ECO:0000259" key="5">
    <source>
        <dbReference type="Pfam" id="PF04542"/>
    </source>
</evidence>
<dbReference type="SUPFAM" id="SSF88659">
    <property type="entry name" value="Sigma3 and sigma4 domains of RNA polymerase sigma factors"/>
    <property type="match status" value="1"/>
</dbReference>
<evidence type="ECO:0000259" key="6">
    <source>
        <dbReference type="Pfam" id="PF08281"/>
    </source>
</evidence>
<dbReference type="Proteomes" id="UP001449657">
    <property type="component" value="Chromosome"/>
</dbReference>
<evidence type="ECO:0000256" key="3">
    <source>
        <dbReference type="ARBA" id="ARBA00023082"/>
    </source>
</evidence>
<dbReference type="InterPro" id="IPR036388">
    <property type="entry name" value="WH-like_DNA-bd_sf"/>
</dbReference>
<dbReference type="NCBIfam" id="TIGR02937">
    <property type="entry name" value="sigma70-ECF"/>
    <property type="match status" value="1"/>
</dbReference>
<dbReference type="InterPro" id="IPR039425">
    <property type="entry name" value="RNA_pol_sigma-70-like"/>
</dbReference>
<keyword evidence="2" id="KW-0805">Transcription regulation</keyword>
<dbReference type="InterPro" id="IPR013249">
    <property type="entry name" value="RNA_pol_sigma70_r4_t2"/>
</dbReference>
<protein>
    <submittedName>
        <fullName evidence="7">Sigma-70 family RNA polymerase sigma factor</fullName>
    </submittedName>
</protein>
<organism evidence="7 8">
    <name type="scientific">Chitinophaga caseinilytica</name>
    <dbReference type="NCBI Taxonomy" id="2267521"/>
    <lineage>
        <taxon>Bacteria</taxon>
        <taxon>Pseudomonadati</taxon>
        <taxon>Bacteroidota</taxon>
        <taxon>Chitinophagia</taxon>
        <taxon>Chitinophagales</taxon>
        <taxon>Chitinophagaceae</taxon>
        <taxon>Chitinophaga</taxon>
    </lineage>
</organism>
<dbReference type="InterPro" id="IPR014284">
    <property type="entry name" value="RNA_pol_sigma-70_dom"/>
</dbReference>
<evidence type="ECO:0000256" key="1">
    <source>
        <dbReference type="ARBA" id="ARBA00010641"/>
    </source>
</evidence>
<evidence type="ECO:0000256" key="2">
    <source>
        <dbReference type="ARBA" id="ARBA00023015"/>
    </source>
</evidence>
<comment type="similarity">
    <text evidence="1">Belongs to the sigma-70 factor family. ECF subfamily.</text>
</comment>
<dbReference type="Pfam" id="PF04542">
    <property type="entry name" value="Sigma70_r2"/>
    <property type="match status" value="1"/>
</dbReference>
<evidence type="ECO:0000313" key="7">
    <source>
        <dbReference type="EMBL" id="WZN44801.1"/>
    </source>
</evidence>
<dbReference type="PANTHER" id="PTHR43133:SF46">
    <property type="entry name" value="RNA POLYMERASE SIGMA-70 FACTOR ECF SUBFAMILY"/>
    <property type="match status" value="1"/>
</dbReference>
<proteinExistence type="inferred from homology"/>
<dbReference type="InterPro" id="IPR007627">
    <property type="entry name" value="RNA_pol_sigma70_r2"/>
</dbReference>
<dbReference type="InterPro" id="IPR013324">
    <property type="entry name" value="RNA_pol_sigma_r3/r4-like"/>
</dbReference>
<dbReference type="Gene3D" id="1.10.1740.10">
    <property type="match status" value="1"/>
</dbReference>
<sequence>MPAEKDIIFRQYFQRTYPRVKAYLATVIGANMHADDIAQEVYIKLWKHWDRLTTPEPPDALLFTIVRNTMISHFRARRLPMQELGERHDETSAADSTASSLLEKDYLAIYESTLRTFHTAKQRCFRMHWDDGLTYRQIAEMEGISAKTVERHVNEIRKLLRTRLDVQVLYVLVLLRSAGDLTLW</sequence>
<gene>
    <name evidence="7" type="ORF">WJU22_18045</name>
</gene>
<keyword evidence="4" id="KW-0804">Transcription</keyword>
<dbReference type="PANTHER" id="PTHR43133">
    <property type="entry name" value="RNA POLYMERASE ECF-TYPE SIGMA FACTO"/>
    <property type="match status" value="1"/>
</dbReference>
<reference evidence="7 8" key="1">
    <citation type="submission" date="2024-03" db="EMBL/GenBank/DDBJ databases">
        <title>Chitinophaga caseinilytica sp. nov., a casein hydrolysing bacterium isolated from forest soil.</title>
        <authorList>
            <person name="Lee D.S."/>
            <person name="Han D.M."/>
            <person name="Baek J.H."/>
            <person name="Choi D.G."/>
            <person name="Jeon J.H."/>
            <person name="Jeon C.O."/>
        </authorList>
    </citation>
    <scope>NUCLEOTIDE SEQUENCE [LARGE SCALE GENOMIC DNA]</scope>
    <source>
        <strain evidence="7 8">KACC 19118</strain>
    </source>
</reference>
<dbReference type="RefSeq" id="WP_341839566.1">
    <property type="nucleotide sequence ID" value="NZ_CP149792.1"/>
</dbReference>
<dbReference type="EMBL" id="CP150096">
    <property type="protein sequence ID" value="WZN44801.1"/>
    <property type="molecule type" value="Genomic_DNA"/>
</dbReference>
<feature type="domain" description="RNA polymerase sigma factor 70 region 4 type 2" evidence="6">
    <location>
        <begin position="122"/>
        <end position="160"/>
    </location>
</feature>
<accession>A0ABZ2Z2A1</accession>